<dbReference type="Proteomes" id="UP000553888">
    <property type="component" value="Unassembled WGS sequence"/>
</dbReference>
<organism evidence="1 2">
    <name type="scientific">Schumannella luteola</name>
    <dbReference type="NCBI Taxonomy" id="472059"/>
    <lineage>
        <taxon>Bacteria</taxon>
        <taxon>Bacillati</taxon>
        <taxon>Actinomycetota</taxon>
        <taxon>Actinomycetes</taxon>
        <taxon>Micrococcales</taxon>
        <taxon>Microbacteriaceae</taxon>
        <taxon>Schumannella</taxon>
    </lineage>
</organism>
<gene>
    <name evidence="1" type="ORF">BJ979_002375</name>
</gene>
<dbReference type="AlphaFoldDB" id="A0A852YPU4"/>
<accession>A0A852YPU4</accession>
<comment type="caution">
    <text evidence="1">The sequence shown here is derived from an EMBL/GenBank/DDBJ whole genome shotgun (WGS) entry which is preliminary data.</text>
</comment>
<evidence type="ECO:0000313" key="2">
    <source>
        <dbReference type="Proteomes" id="UP000553888"/>
    </source>
</evidence>
<protein>
    <submittedName>
        <fullName evidence="1">Uncharacterized protein</fullName>
    </submittedName>
</protein>
<keyword evidence="2" id="KW-1185">Reference proteome</keyword>
<reference evidence="1 2" key="1">
    <citation type="submission" date="2020-07" db="EMBL/GenBank/DDBJ databases">
        <title>Sequencing the genomes of 1000 actinobacteria strains.</title>
        <authorList>
            <person name="Klenk H.-P."/>
        </authorList>
    </citation>
    <scope>NUCLEOTIDE SEQUENCE [LARGE SCALE GENOMIC DNA]</scope>
    <source>
        <strain evidence="1 2">DSM 23141</strain>
    </source>
</reference>
<proteinExistence type="predicted"/>
<name>A0A852YPU4_9MICO</name>
<evidence type="ECO:0000313" key="1">
    <source>
        <dbReference type="EMBL" id="NYG99749.1"/>
    </source>
</evidence>
<dbReference type="EMBL" id="JACBZY010000001">
    <property type="protein sequence ID" value="NYG99749.1"/>
    <property type="molecule type" value="Genomic_DNA"/>
</dbReference>
<sequence>MSTIAHLGESIDAGQASLSGLCGEQSDLGALLGQLDDER</sequence>